<dbReference type="AlphaFoldDB" id="A0A5M3MWL4"/>
<accession>A0A5M3MWL4</accession>
<evidence type="ECO:0000313" key="2">
    <source>
        <dbReference type="Proteomes" id="UP000053558"/>
    </source>
</evidence>
<dbReference type="RefSeq" id="XP_007767263.1">
    <property type="nucleotide sequence ID" value="XM_007769073.1"/>
</dbReference>
<comment type="caution">
    <text evidence="1">The sequence shown here is derived from an EMBL/GenBank/DDBJ whole genome shotgun (WGS) entry which is preliminary data.</text>
</comment>
<proteinExistence type="predicted"/>
<gene>
    <name evidence="1" type="ORF">CONPUDRAFT_152556</name>
</gene>
<dbReference type="OrthoDB" id="2932645at2759"/>
<dbReference type="Proteomes" id="UP000053558">
    <property type="component" value="Unassembled WGS sequence"/>
</dbReference>
<sequence>MSQDSGMWAVHAILNTDPTQPRNFSLDILKKRPHILDLLLDCAILDRPSEYPEIQVPSTACEILGLIFNWPDYVIPGISPQSEIPTMCKSSEARDLKAIMHATTTLTACRDWSEKLIEVWMHIEEEDMGKIYRNYNDTIIAADLNTISTPGEINFTQLFEFRVNCRVATLRLITTLTHQAQSCSITNAQIESFLHIAYHSCQKPCKLPDQVGGGDEMLYGRGVLRYPTVSNSPTTGTKTGIPFIICSQAILGPIALIRLLVILAQRKAIAGIQALRKAPAGLSSSTSLEHIKQITHPEIIRRVITIAQERILGTIQGGRDHLKQGKEGKEGGDINLTCSFFTSAAELALALIALDTHTDGAYTAEIRGARKQLVIALGNAAQMALKLGQHQRALHFASGAVSAAANIAEDEGLDPSITEKNKRRVDQALAGLQRQP</sequence>
<organism evidence="1 2">
    <name type="scientific">Coniophora puteana (strain RWD-64-598)</name>
    <name type="common">Brown rot fungus</name>
    <dbReference type="NCBI Taxonomy" id="741705"/>
    <lineage>
        <taxon>Eukaryota</taxon>
        <taxon>Fungi</taxon>
        <taxon>Dikarya</taxon>
        <taxon>Basidiomycota</taxon>
        <taxon>Agaricomycotina</taxon>
        <taxon>Agaricomycetes</taxon>
        <taxon>Agaricomycetidae</taxon>
        <taxon>Boletales</taxon>
        <taxon>Coniophorineae</taxon>
        <taxon>Coniophoraceae</taxon>
        <taxon>Coniophora</taxon>
    </lineage>
</organism>
<reference evidence="2" key="1">
    <citation type="journal article" date="2012" name="Science">
        <title>The Paleozoic origin of enzymatic lignin decomposition reconstructed from 31 fungal genomes.</title>
        <authorList>
            <person name="Floudas D."/>
            <person name="Binder M."/>
            <person name="Riley R."/>
            <person name="Barry K."/>
            <person name="Blanchette R.A."/>
            <person name="Henrissat B."/>
            <person name="Martinez A.T."/>
            <person name="Otillar R."/>
            <person name="Spatafora J.W."/>
            <person name="Yadav J.S."/>
            <person name="Aerts A."/>
            <person name="Benoit I."/>
            <person name="Boyd A."/>
            <person name="Carlson A."/>
            <person name="Copeland A."/>
            <person name="Coutinho P.M."/>
            <person name="de Vries R.P."/>
            <person name="Ferreira P."/>
            <person name="Findley K."/>
            <person name="Foster B."/>
            <person name="Gaskell J."/>
            <person name="Glotzer D."/>
            <person name="Gorecki P."/>
            <person name="Heitman J."/>
            <person name="Hesse C."/>
            <person name="Hori C."/>
            <person name="Igarashi K."/>
            <person name="Jurgens J.A."/>
            <person name="Kallen N."/>
            <person name="Kersten P."/>
            <person name="Kohler A."/>
            <person name="Kuees U."/>
            <person name="Kumar T.K.A."/>
            <person name="Kuo A."/>
            <person name="LaButti K."/>
            <person name="Larrondo L.F."/>
            <person name="Lindquist E."/>
            <person name="Ling A."/>
            <person name="Lombard V."/>
            <person name="Lucas S."/>
            <person name="Lundell T."/>
            <person name="Martin R."/>
            <person name="McLaughlin D.J."/>
            <person name="Morgenstern I."/>
            <person name="Morin E."/>
            <person name="Murat C."/>
            <person name="Nagy L.G."/>
            <person name="Nolan M."/>
            <person name="Ohm R.A."/>
            <person name="Patyshakuliyeva A."/>
            <person name="Rokas A."/>
            <person name="Ruiz-Duenas F.J."/>
            <person name="Sabat G."/>
            <person name="Salamov A."/>
            <person name="Samejima M."/>
            <person name="Schmutz J."/>
            <person name="Slot J.C."/>
            <person name="St John F."/>
            <person name="Stenlid J."/>
            <person name="Sun H."/>
            <person name="Sun S."/>
            <person name="Syed K."/>
            <person name="Tsang A."/>
            <person name="Wiebenga A."/>
            <person name="Young D."/>
            <person name="Pisabarro A."/>
            <person name="Eastwood D.C."/>
            <person name="Martin F."/>
            <person name="Cullen D."/>
            <person name="Grigoriev I.V."/>
            <person name="Hibbett D.S."/>
        </authorList>
    </citation>
    <scope>NUCLEOTIDE SEQUENCE [LARGE SCALE GENOMIC DNA]</scope>
    <source>
        <strain evidence="2">RWD-64-598 SS2</strain>
    </source>
</reference>
<dbReference type="EMBL" id="JH711576">
    <property type="protein sequence ID" value="EIW83539.1"/>
    <property type="molecule type" value="Genomic_DNA"/>
</dbReference>
<name>A0A5M3MWL4_CONPW</name>
<evidence type="ECO:0000313" key="1">
    <source>
        <dbReference type="EMBL" id="EIW83539.1"/>
    </source>
</evidence>
<dbReference type="GeneID" id="19203014"/>
<keyword evidence="2" id="KW-1185">Reference proteome</keyword>
<dbReference type="KEGG" id="cput:CONPUDRAFT_152556"/>
<protein>
    <submittedName>
        <fullName evidence="1">Uncharacterized protein</fullName>
    </submittedName>
</protein>